<protein>
    <submittedName>
        <fullName evidence="1">Uncharacterized protein</fullName>
    </submittedName>
</protein>
<reference evidence="2" key="1">
    <citation type="submission" date="2014-09" db="EMBL/GenBank/DDBJ databases">
        <authorList>
            <person name="Sharma Rahul"/>
            <person name="Thines Marco"/>
        </authorList>
    </citation>
    <scope>NUCLEOTIDE SEQUENCE [LARGE SCALE GENOMIC DNA]</scope>
</reference>
<dbReference type="AlphaFoldDB" id="A0A0P1ASI7"/>
<organism evidence="1 2">
    <name type="scientific">Plasmopara halstedii</name>
    <name type="common">Downy mildew of sunflower</name>
    <dbReference type="NCBI Taxonomy" id="4781"/>
    <lineage>
        <taxon>Eukaryota</taxon>
        <taxon>Sar</taxon>
        <taxon>Stramenopiles</taxon>
        <taxon>Oomycota</taxon>
        <taxon>Peronosporomycetes</taxon>
        <taxon>Peronosporales</taxon>
        <taxon>Peronosporaceae</taxon>
        <taxon>Plasmopara</taxon>
    </lineage>
</organism>
<evidence type="ECO:0000313" key="2">
    <source>
        <dbReference type="Proteomes" id="UP000054928"/>
    </source>
</evidence>
<dbReference type="GeneID" id="36396306"/>
<accession>A0A0P1ASI7</accession>
<dbReference type="Proteomes" id="UP000054928">
    <property type="component" value="Unassembled WGS sequence"/>
</dbReference>
<dbReference type="EMBL" id="CCYD01001336">
    <property type="protein sequence ID" value="CEG44927.1"/>
    <property type="molecule type" value="Genomic_DNA"/>
</dbReference>
<sequence>MSVDVVNNEATESLSIENYTISRLKGLYGTGHTSATVVAQILLARRVMCQNKS</sequence>
<proteinExistence type="predicted"/>
<name>A0A0P1ASI7_PLAHL</name>
<dbReference type="RefSeq" id="XP_024581296.1">
    <property type="nucleotide sequence ID" value="XM_024731083.1"/>
</dbReference>
<evidence type="ECO:0000313" key="1">
    <source>
        <dbReference type="EMBL" id="CEG44927.1"/>
    </source>
</evidence>
<keyword evidence="2" id="KW-1185">Reference proteome</keyword>